<name>A0A8H7KHX8_AGABI</name>
<evidence type="ECO:0000313" key="3">
    <source>
        <dbReference type="Proteomes" id="UP000629468"/>
    </source>
</evidence>
<evidence type="ECO:0000313" key="2">
    <source>
        <dbReference type="EMBL" id="KAF7776686.1"/>
    </source>
</evidence>
<gene>
    <name evidence="2" type="ORF">Agabi119p4_5079</name>
</gene>
<sequence>MCTARLLFNLPQLAFRLRPPSCLATQRLALAHHHGSRLCNLTPPTAANTSWADYRRLRPLNNPCPRRGAIKPLTAECGRARPFPMADSLERASADRKIDFASNETSPDLNAQLRSTAARIRKSVTEGYITPPSSRSFTKAQSTTTIFASAKDINRDLFGPSRPIPARSAVPDAKKKRSRSADRGSDAEPDSVLTDVQHSDEYSAQLVDSKTIRATKPLRRQRGMRPTQSLPVGALHFSHQSLDTEITMTPADEVDEEDWSVQQSHSSNHTAFEPAVFN</sequence>
<reference evidence="2 3" key="1">
    <citation type="journal article" name="Sci. Rep.">
        <title>Telomere-to-telomere assembled and centromere annotated genomes of the two main subspecies of the button mushroom Agaricus bisporus reveal especially polymorphic chromosome ends.</title>
        <authorList>
            <person name="Sonnenberg A.S.M."/>
            <person name="Sedaghat-Telgerd N."/>
            <person name="Lavrijssen B."/>
            <person name="Ohm R.A."/>
            <person name="Hendrickx P.M."/>
            <person name="Scholtmeijer K."/>
            <person name="Baars J.J.P."/>
            <person name="van Peer A."/>
        </authorList>
    </citation>
    <scope>NUCLEOTIDE SEQUENCE [LARGE SCALE GENOMIC DNA]</scope>
    <source>
        <strain evidence="2 3">H119_p4</strain>
    </source>
</reference>
<accession>A0A8H7KHX8</accession>
<dbReference type="Proteomes" id="UP000629468">
    <property type="component" value="Unassembled WGS sequence"/>
</dbReference>
<evidence type="ECO:0000256" key="1">
    <source>
        <dbReference type="SAM" id="MobiDB-lite"/>
    </source>
</evidence>
<comment type="caution">
    <text evidence="2">The sequence shown here is derived from an EMBL/GenBank/DDBJ whole genome shotgun (WGS) entry which is preliminary data.</text>
</comment>
<feature type="region of interest" description="Disordered" evidence="1">
    <location>
        <begin position="157"/>
        <end position="206"/>
    </location>
</feature>
<organism evidence="2 3">
    <name type="scientific">Agaricus bisporus var. burnettii</name>
    <dbReference type="NCBI Taxonomy" id="192524"/>
    <lineage>
        <taxon>Eukaryota</taxon>
        <taxon>Fungi</taxon>
        <taxon>Dikarya</taxon>
        <taxon>Basidiomycota</taxon>
        <taxon>Agaricomycotina</taxon>
        <taxon>Agaricomycetes</taxon>
        <taxon>Agaricomycetidae</taxon>
        <taxon>Agaricales</taxon>
        <taxon>Agaricineae</taxon>
        <taxon>Agaricaceae</taxon>
        <taxon>Agaricus</taxon>
    </lineage>
</organism>
<feature type="region of interest" description="Disordered" evidence="1">
    <location>
        <begin position="259"/>
        <end position="278"/>
    </location>
</feature>
<protein>
    <submittedName>
        <fullName evidence="2">Uncharacterized protein</fullName>
    </submittedName>
</protein>
<feature type="compositionally biased region" description="Polar residues" evidence="1">
    <location>
        <begin position="260"/>
        <end position="270"/>
    </location>
</feature>
<proteinExistence type="predicted"/>
<dbReference type="EMBL" id="JABXXO010000006">
    <property type="protein sequence ID" value="KAF7776686.1"/>
    <property type="molecule type" value="Genomic_DNA"/>
</dbReference>
<dbReference type="AlphaFoldDB" id="A0A8H7KHX8"/>